<evidence type="ECO:0000313" key="7">
    <source>
        <dbReference type="EMBL" id="GAA2357951.1"/>
    </source>
</evidence>
<evidence type="ECO:0000256" key="5">
    <source>
        <dbReference type="SAM" id="Phobius"/>
    </source>
</evidence>
<gene>
    <name evidence="7" type="ORF">GCM10009854_40390</name>
</gene>
<dbReference type="RefSeq" id="WP_344135172.1">
    <property type="nucleotide sequence ID" value="NZ_BAAARA010000019.1"/>
</dbReference>
<sequence length="108" mass="11716">MHDEPWDPGLQLERTSLAWLRTALAFLAGIGIGMRILANQGSWISVLVAVGFLPLAAFLTWRAWRRHQRSEHDLRSENPLPDGILPAGFAVFACAAGCAALGYAVFAA</sequence>
<proteinExistence type="predicted"/>
<evidence type="ECO:0000256" key="1">
    <source>
        <dbReference type="ARBA" id="ARBA00004127"/>
    </source>
</evidence>
<evidence type="ECO:0000259" key="6">
    <source>
        <dbReference type="Pfam" id="PF02656"/>
    </source>
</evidence>
<protein>
    <recommendedName>
        <fullName evidence="6">DUF202 domain-containing protein</fullName>
    </recommendedName>
</protein>
<dbReference type="Proteomes" id="UP001501218">
    <property type="component" value="Unassembled WGS sequence"/>
</dbReference>
<comment type="subcellular location">
    <subcellularLocation>
        <location evidence="1">Endomembrane system</location>
        <topology evidence="1">Multi-pass membrane protein</topology>
    </subcellularLocation>
</comment>
<accession>A0ABN3GQA1</accession>
<dbReference type="Pfam" id="PF02656">
    <property type="entry name" value="DUF202"/>
    <property type="match status" value="1"/>
</dbReference>
<keyword evidence="2 5" id="KW-0812">Transmembrane</keyword>
<feature type="transmembrane region" description="Helical" evidence="5">
    <location>
        <begin position="44"/>
        <end position="64"/>
    </location>
</feature>
<keyword evidence="3 5" id="KW-1133">Transmembrane helix</keyword>
<evidence type="ECO:0000256" key="4">
    <source>
        <dbReference type="ARBA" id="ARBA00023136"/>
    </source>
</evidence>
<feature type="transmembrane region" description="Helical" evidence="5">
    <location>
        <begin position="84"/>
        <end position="106"/>
    </location>
</feature>
<comment type="caution">
    <text evidence="7">The sequence shown here is derived from an EMBL/GenBank/DDBJ whole genome shotgun (WGS) entry which is preliminary data.</text>
</comment>
<keyword evidence="8" id="KW-1185">Reference proteome</keyword>
<reference evidence="7 8" key="1">
    <citation type="journal article" date="2019" name="Int. J. Syst. Evol. Microbiol.">
        <title>The Global Catalogue of Microorganisms (GCM) 10K type strain sequencing project: providing services to taxonomists for standard genome sequencing and annotation.</title>
        <authorList>
            <consortium name="The Broad Institute Genomics Platform"/>
            <consortium name="The Broad Institute Genome Sequencing Center for Infectious Disease"/>
            <person name="Wu L."/>
            <person name="Ma J."/>
        </authorList>
    </citation>
    <scope>NUCLEOTIDE SEQUENCE [LARGE SCALE GENOMIC DNA]</scope>
    <source>
        <strain evidence="7 8">JCM 16221</strain>
    </source>
</reference>
<dbReference type="EMBL" id="BAAARA010000019">
    <property type="protein sequence ID" value="GAA2357951.1"/>
    <property type="molecule type" value="Genomic_DNA"/>
</dbReference>
<evidence type="ECO:0000256" key="2">
    <source>
        <dbReference type="ARBA" id="ARBA00022692"/>
    </source>
</evidence>
<keyword evidence="4 5" id="KW-0472">Membrane</keyword>
<dbReference type="InterPro" id="IPR003807">
    <property type="entry name" value="DUF202"/>
</dbReference>
<evidence type="ECO:0000313" key="8">
    <source>
        <dbReference type="Proteomes" id="UP001501218"/>
    </source>
</evidence>
<evidence type="ECO:0000256" key="3">
    <source>
        <dbReference type="ARBA" id="ARBA00022989"/>
    </source>
</evidence>
<feature type="transmembrane region" description="Helical" evidence="5">
    <location>
        <begin position="18"/>
        <end position="37"/>
    </location>
</feature>
<organism evidence="7 8">
    <name type="scientific">Saccharopolyspora halophila</name>
    <dbReference type="NCBI Taxonomy" id="405551"/>
    <lineage>
        <taxon>Bacteria</taxon>
        <taxon>Bacillati</taxon>
        <taxon>Actinomycetota</taxon>
        <taxon>Actinomycetes</taxon>
        <taxon>Pseudonocardiales</taxon>
        <taxon>Pseudonocardiaceae</taxon>
        <taxon>Saccharopolyspora</taxon>
    </lineage>
</organism>
<name>A0ABN3GQA1_9PSEU</name>
<feature type="domain" description="DUF202" evidence="6">
    <location>
        <begin position="7"/>
        <end position="72"/>
    </location>
</feature>